<gene>
    <name evidence="1" type="ORF">MML48_5g00007383</name>
</gene>
<protein>
    <submittedName>
        <fullName evidence="1">Protein phosphatase 2c</fullName>
    </submittedName>
</protein>
<dbReference type="Proteomes" id="UP001056778">
    <property type="component" value="Chromosome 5"/>
</dbReference>
<proteinExistence type="predicted"/>
<reference evidence="1" key="1">
    <citation type="submission" date="2022-04" db="EMBL/GenBank/DDBJ databases">
        <title>Chromosome-scale genome assembly of Holotrichia oblita Faldermann.</title>
        <authorList>
            <person name="Rongchong L."/>
        </authorList>
    </citation>
    <scope>NUCLEOTIDE SEQUENCE</scope>
    <source>
        <strain evidence="1">81SQS9</strain>
    </source>
</reference>
<name>A0ACB9T3N4_HOLOL</name>
<dbReference type="EMBL" id="CM043019">
    <property type="protein sequence ID" value="KAI4461427.1"/>
    <property type="molecule type" value="Genomic_DNA"/>
</dbReference>
<comment type="caution">
    <text evidence="1">The sequence shown here is derived from an EMBL/GenBank/DDBJ whole genome shotgun (WGS) entry which is preliminary data.</text>
</comment>
<evidence type="ECO:0000313" key="2">
    <source>
        <dbReference type="Proteomes" id="UP001056778"/>
    </source>
</evidence>
<sequence length="474" mass="53247">MRENVLVLRERQLSKTGFNMQDLRSSLPSFGDSKNYKVEKWIQDLEDNRVLFGWSPTQMLLCATTLLKGTAKPDANPAVTSWEEFRTNVQEEFGRKFSSATIHQVLVERKRGREEGYQDYLLHMKSVSKQGDIEEEALIEYIIDGIPDNANNKIELYGAESKGKAVAKTKGVTTETPTPQRPKRKTKTELGQILLSSEEEEEDEEFEDEKDLTFEGPDDSSDDDDDDDEYEEMNDSPRTSEDSSEEDEDDERKRHEKFCKSTPFDSAFKCGTTAVVALLKGSELYVANAGDSRCVLCRNGKAIAMSFDHNPFLAQEEARIKKGGGYVGKDGRVNGGLNLSRALGDHSYKQNKELSDHEQIITALPDVKTITIKPGEDEFMILACDGIWNSMSRQKVVDFVRTRIEGGQENMSAICEELFDNCLSPHTFVDGSGCDNMTAVIVQFKHKKSVKTSLSDPDLEEESISKKMKSSNDA</sequence>
<accession>A0ACB9T3N4</accession>
<organism evidence="1 2">
    <name type="scientific">Holotrichia oblita</name>
    <name type="common">Chafer beetle</name>
    <dbReference type="NCBI Taxonomy" id="644536"/>
    <lineage>
        <taxon>Eukaryota</taxon>
        <taxon>Metazoa</taxon>
        <taxon>Ecdysozoa</taxon>
        <taxon>Arthropoda</taxon>
        <taxon>Hexapoda</taxon>
        <taxon>Insecta</taxon>
        <taxon>Pterygota</taxon>
        <taxon>Neoptera</taxon>
        <taxon>Endopterygota</taxon>
        <taxon>Coleoptera</taxon>
        <taxon>Polyphaga</taxon>
        <taxon>Scarabaeiformia</taxon>
        <taxon>Scarabaeidae</taxon>
        <taxon>Melolonthinae</taxon>
        <taxon>Holotrichia</taxon>
    </lineage>
</organism>
<keyword evidence="2" id="KW-1185">Reference proteome</keyword>
<evidence type="ECO:0000313" key="1">
    <source>
        <dbReference type="EMBL" id="KAI4461427.1"/>
    </source>
</evidence>